<dbReference type="Proteomes" id="UP000001292">
    <property type="component" value="Unassembled WGS sequence"/>
</dbReference>
<name>B4HT08_DROSE</name>
<evidence type="ECO:0000259" key="1">
    <source>
        <dbReference type="Pfam" id="PF22940"/>
    </source>
</evidence>
<dbReference type="GO" id="GO:0060090">
    <property type="term" value="F:molecular adaptor activity"/>
    <property type="evidence" value="ECO:0007669"/>
    <property type="project" value="TreeGrafter"/>
</dbReference>
<organism evidence="3">
    <name type="scientific">Drosophila sechellia</name>
    <name type="common">Fruit fly</name>
    <dbReference type="NCBI Taxonomy" id="7238"/>
    <lineage>
        <taxon>Eukaryota</taxon>
        <taxon>Metazoa</taxon>
        <taxon>Ecdysozoa</taxon>
        <taxon>Arthropoda</taxon>
        <taxon>Hexapoda</taxon>
        <taxon>Insecta</taxon>
        <taxon>Pterygota</taxon>
        <taxon>Neoptera</taxon>
        <taxon>Endopterygota</taxon>
        <taxon>Diptera</taxon>
        <taxon>Brachycera</taxon>
        <taxon>Muscomorpha</taxon>
        <taxon>Ephydroidea</taxon>
        <taxon>Drosophilidae</taxon>
        <taxon>Drosophila</taxon>
        <taxon>Sophophora</taxon>
    </lineage>
</organism>
<dbReference type="Pfam" id="PF22940">
    <property type="entry name" value="CNOT1_1st"/>
    <property type="match status" value="1"/>
</dbReference>
<dbReference type="AlphaFoldDB" id="B4HT08"/>
<feature type="domain" description="CCR4-NOT transcription complex subunit 1 N-terminal" evidence="1">
    <location>
        <begin position="29"/>
        <end position="224"/>
    </location>
</feature>
<reference evidence="2 3" key="1">
    <citation type="journal article" date="2007" name="Nature">
        <title>Evolution of genes and genomes on the Drosophila phylogeny.</title>
        <authorList>
            <consortium name="Drosophila 12 Genomes Consortium"/>
            <person name="Clark A.G."/>
            <person name="Eisen M.B."/>
            <person name="Smith D.R."/>
            <person name="Bergman C.M."/>
            <person name="Oliver B."/>
            <person name="Markow T.A."/>
            <person name="Kaufman T.C."/>
            <person name="Kellis M."/>
            <person name="Gelbart W."/>
            <person name="Iyer V.N."/>
            <person name="Pollard D.A."/>
            <person name="Sackton T.B."/>
            <person name="Larracuente A.M."/>
            <person name="Singh N.D."/>
            <person name="Abad J.P."/>
            <person name="Abt D.N."/>
            <person name="Adryan B."/>
            <person name="Aguade M."/>
            <person name="Akashi H."/>
            <person name="Anderson W.W."/>
            <person name="Aquadro C.F."/>
            <person name="Ardell D.H."/>
            <person name="Arguello R."/>
            <person name="Artieri C.G."/>
            <person name="Barbash D.A."/>
            <person name="Barker D."/>
            <person name="Barsanti P."/>
            <person name="Batterham P."/>
            <person name="Batzoglou S."/>
            <person name="Begun D."/>
            <person name="Bhutkar A."/>
            <person name="Blanco E."/>
            <person name="Bosak S.A."/>
            <person name="Bradley R.K."/>
            <person name="Brand A.D."/>
            <person name="Brent M.R."/>
            <person name="Brooks A.N."/>
            <person name="Brown R.H."/>
            <person name="Butlin R.K."/>
            <person name="Caggese C."/>
            <person name="Calvi B.R."/>
            <person name="Bernardo de Carvalho A."/>
            <person name="Caspi A."/>
            <person name="Castrezana S."/>
            <person name="Celniker S.E."/>
            <person name="Chang J.L."/>
            <person name="Chapple C."/>
            <person name="Chatterji S."/>
            <person name="Chinwalla A."/>
            <person name="Civetta A."/>
            <person name="Clifton S.W."/>
            <person name="Comeron J.M."/>
            <person name="Costello J.C."/>
            <person name="Coyne J.A."/>
            <person name="Daub J."/>
            <person name="David R.G."/>
            <person name="Delcher A.L."/>
            <person name="Delehaunty K."/>
            <person name="Do C.B."/>
            <person name="Ebling H."/>
            <person name="Edwards K."/>
            <person name="Eickbush T."/>
            <person name="Evans J.D."/>
            <person name="Filipski A."/>
            <person name="Findeiss S."/>
            <person name="Freyhult E."/>
            <person name="Fulton L."/>
            <person name="Fulton R."/>
            <person name="Garcia A.C."/>
            <person name="Gardiner A."/>
            <person name="Garfield D.A."/>
            <person name="Garvin B.E."/>
            <person name="Gibson G."/>
            <person name="Gilbert D."/>
            <person name="Gnerre S."/>
            <person name="Godfrey J."/>
            <person name="Good R."/>
            <person name="Gotea V."/>
            <person name="Gravely B."/>
            <person name="Greenberg A.J."/>
            <person name="Griffiths-Jones S."/>
            <person name="Gross S."/>
            <person name="Guigo R."/>
            <person name="Gustafson E.A."/>
            <person name="Haerty W."/>
            <person name="Hahn M.W."/>
            <person name="Halligan D.L."/>
            <person name="Halpern A.L."/>
            <person name="Halter G.M."/>
            <person name="Han M.V."/>
            <person name="Heger A."/>
            <person name="Hillier L."/>
            <person name="Hinrichs A.S."/>
            <person name="Holmes I."/>
            <person name="Hoskins R.A."/>
            <person name="Hubisz M.J."/>
            <person name="Hultmark D."/>
            <person name="Huntley M.A."/>
            <person name="Jaffe D.B."/>
            <person name="Jagadeeshan S."/>
            <person name="Jeck W.R."/>
            <person name="Johnson J."/>
            <person name="Jones C.D."/>
            <person name="Jordan W.C."/>
            <person name="Karpen G.H."/>
            <person name="Kataoka E."/>
            <person name="Keightley P.D."/>
            <person name="Kheradpour P."/>
            <person name="Kirkness E.F."/>
            <person name="Koerich L.B."/>
            <person name="Kristiansen K."/>
            <person name="Kudrna D."/>
            <person name="Kulathinal R.J."/>
            <person name="Kumar S."/>
            <person name="Kwok R."/>
            <person name="Lander E."/>
            <person name="Langley C.H."/>
            <person name="Lapoint R."/>
            <person name="Lazzaro B.P."/>
            <person name="Lee S.J."/>
            <person name="Levesque L."/>
            <person name="Li R."/>
            <person name="Lin C.F."/>
            <person name="Lin M.F."/>
            <person name="Lindblad-Toh K."/>
            <person name="Llopart A."/>
            <person name="Long M."/>
            <person name="Low L."/>
            <person name="Lozovsky E."/>
            <person name="Lu J."/>
            <person name="Luo M."/>
            <person name="Machado C.A."/>
            <person name="Makalowski W."/>
            <person name="Marzo M."/>
            <person name="Matsuda M."/>
            <person name="Matzkin L."/>
            <person name="McAllister B."/>
            <person name="McBride C.S."/>
            <person name="McKernan B."/>
            <person name="McKernan K."/>
            <person name="Mendez-Lago M."/>
            <person name="Minx P."/>
            <person name="Mollenhauer M.U."/>
            <person name="Montooth K."/>
            <person name="Mount S.M."/>
            <person name="Mu X."/>
            <person name="Myers E."/>
            <person name="Negre B."/>
            <person name="Newfeld S."/>
            <person name="Nielsen R."/>
            <person name="Noor M.A."/>
            <person name="O'Grady P."/>
            <person name="Pachter L."/>
            <person name="Papaceit M."/>
            <person name="Parisi M.J."/>
            <person name="Parisi M."/>
            <person name="Parts L."/>
            <person name="Pedersen J.S."/>
            <person name="Pesole G."/>
            <person name="Phillippy A.M."/>
            <person name="Ponting C.P."/>
            <person name="Pop M."/>
            <person name="Porcelli D."/>
            <person name="Powell J.R."/>
            <person name="Prohaska S."/>
            <person name="Pruitt K."/>
            <person name="Puig M."/>
            <person name="Quesneville H."/>
            <person name="Ram K.R."/>
            <person name="Rand D."/>
            <person name="Rasmussen M.D."/>
            <person name="Reed L.K."/>
            <person name="Reenan R."/>
            <person name="Reily A."/>
            <person name="Remington K.A."/>
            <person name="Rieger T.T."/>
            <person name="Ritchie M.G."/>
            <person name="Robin C."/>
            <person name="Rogers Y.H."/>
            <person name="Rohde C."/>
            <person name="Rozas J."/>
            <person name="Rubenfield M.J."/>
            <person name="Ruiz A."/>
            <person name="Russo S."/>
            <person name="Salzberg S.L."/>
            <person name="Sanchez-Gracia A."/>
            <person name="Saranga D.J."/>
            <person name="Sato H."/>
            <person name="Schaeffer S.W."/>
            <person name="Schatz M.C."/>
            <person name="Schlenke T."/>
            <person name="Schwartz R."/>
            <person name="Segarra C."/>
            <person name="Singh R.S."/>
            <person name="Sirot L."/>
            <person name="Sirota M."/>
            <person name="Sisneros N.B."/>
            <person name="Smith C.D."/>
            <person name="Smith T.F."/>
            <person name="Spieth J."/>
            <person name="Stage D.E."/>
            <person name="Stark A."/>
            <person name="Stephan W."/>
            <person name="Strausberg R.L."/>
            <person name="Strempel S."/>
            <person name="Sturgill D."/>
            <person name="Sutton G."/>
            <person name="Sutton G.G."/>
            <person name="Tao W."/>
            <person name="Teichmann S."/>
            <person name="Tobari Y.N."/>
            <person name="Tomimura Y."/>
            <person name="Tsolas J.M."/>
            <person name="Valente V.L."/>
            <person name="Venter E."/>
            <person name="Venter J.C."/>
            <person name="Vicario S."/>
            <person name="Vieira F.G."/>
            <person name="Vilella A.J."/>
            <person name="Villasante A."/>
            <person name="Walenz B."/>
            <person name="Wang J."/>
            <person name="Wasserman M."/>
            <person name="Watts T."/>
            <person name="Wilson D."/>
            <person name="Wilson R.K."/>
            <person name="Wing R.A."/>
            <person name="Wolfner M.F."/>
            <person name="Wong A."/>
            <person name="Wong G.K."/>
            <person name="Wu C.I."/>
            <person name="Wu G."/>
            <person name="Yamamoto D."/>
            <person name="Yang H.P."/>
            <person name="Yang S.P."/>
            <person name="Yorke J.A."/>
            <person name="Yoshida K."/>
            <person name="Zdobnov E."/>
            <person name="Zhang P."/>
            <person name="Zhang Y."/>
            <person name="Zimin A.V."/>
            <person name="Baldwin J."/>
            <person name="Abdouelleil A."/>
            <person name="Abdulkadir J."/>
            <person name="Abebe A."/>
            <person name="Abera B."/>
            <person name="Abreu J."/>
            <person name="Acer S.C."/>
            <person name="Aftuck L."/>
            <person name="Alexander A."/>
            <person name="An P."/>
            <person name="Anderson E."/>
            <person name="Anderson S."/>
            <person name="Arachi H."/>
            <person name="Azer M."/>
            <person name="Bachantsang P."/>
            <person name="Barry A."/>
            <person name="Bayul T."/>
            <person name="Berlin A."/>
            <person name="Bessette D."/>
            <person name="Bloom T."/>
            <person name="Blye J."/>
            <person name="Boguslavskiy L."/>
            <person name="Bonnet C."/>
            <person name="Boukhgalter B."/>
            <person name="Bourzgui I."/>
            <person name="Brown A."/>
            <person name="Cahill P."/>
            <person name="Channer S."/>
            <person name="Cheshatsang Y."/>
            <person name="Chuda L."/>
            <person name="Citroen M."/>
            <person name="Collymore A."/>
            <person name="Cooke P."/>
            <person name="Costello M."/>
            <person name="D'Aco K."/>
            <person name="Daza R."/>
            <person name="De Haan G."/>
            <person name="DeGray S."/>
            <person name="DeMaso C."/>
            <person name="Dhargay N."/>
            <person name="Dooley K."/>
            <person name="Dooley E."/>
            <person name="Doricent M."/>
            <person name="Dorje P."/>
            <person name="Dorjee K."/>
            <person name="Dupes A."/>
            <person name="Elong R."/>
            <person name="Falk J."/>
            <person name="Farina A."/>
            <person name="Faro S."/>
            <person name="Ferguson D."/>
            <person name="Fisher S."/>
            <person name="Foley C.D."/>
            <person name="Franke A."/>
            <person name="Friedrich D."/>
            <person name="Gadbois L."/>
            <person name="Gearin G."/>
            <person name="Gearin C.R."/>
            <person name="Giannoukos G."/>
            <person name="Goode T."/>
            <person name="Graham J."/>
            <person name="Grandbois E."/>
            <person name="Grewal S."/>
            <person name="Gyaltsen K."/>
            <person name="Hafez N."/>
            <person name="Hagos B."/>
            <person name="Hall J."/>
            <person name="Henson C."/>
            <person name="Hollinger A."/>
            <person name="Honan T."/>
            <person name="Huard M.D."/>
            <person name="Hughes L."/>
            <person name="Hurhula B."/>
            <person name="Husby M.E."/>
            <person name="Kamat A."/>
            <person name="Kanga B."/>
            <person name="Kashin S."/>
            <person name="Khazanovich D."/>
            <person name="Kisner P."/>
            <person name="Lance K."/>
            <person name="Lara M."/>
            <person name="Lee W."/>
            <person name="Lennon N."/>
            <person name="Letendre F."/>
            <person name="LeVine R."/>
            <person name="Lipovsky A."/>
            <person name="Liu X."/>
            <person name="Liu J."/>
            <person name="Liu S."/>
            <person name="Lokyitsang T."/>
            <person name="Lokyitsang Y."/>
            <person name="Lubonja R."/>
            <person name="Lui A."/>
            <person name="MacDonald P."/>
            <person name="Magnisalis V."/>
            <person name="Maru K."/>
            <person name="Matthews C."/>
            <person name="McCusker W."/>
            <person name="McDonough S."/>
            <person name="Mehta T."/>
            <person name="Meldrim J."/>
            <person name="Meneus L."/>
            <person name="Mihai O."/>
            <person name="Mihalev A."/>
            <person name="Mihova T."/>
            <person name="Mittelman R."/>
            <person name="Mlenga V."/>
            <person name="Montmayeur A."/>
            <person name="Mulrain L."/>
            <person name="Navidi A."/>
            <person name="Naylor J."/>
            <person name="Negash T."/>
            <person name="Nguyen T."/>
            <person name="Nguyen N."/>
            <person name="Nicol R."/>
            <person name="Norbu C."/>
            <person name="Norbu N."/>
            <person name="Novod N."/>
            <person name="O'Neill B."/>
            <person name="Osman S."/>
            <person name="Markiewicz E."/>
            <person name="Oyono O.L."/>
            <person name="Patti C."/>
            <person name="Phunkhang P."/>
            <person name="Pierre F."/>
            <person name="Priest M."/>
            <person name="Raghuraman S."/>
            <person name="Rege F."/>
            <person name="Reyes R."/>
            <person name="Rise C."/>
            <person name="Rogov P."/>
            <person name="Ross K."/>
            <person name="Ryan E."/>
            <person name="Settipalli S."/>
            <person name="Shea T."/>
            <person name="Sherpa N."/>
            <person name="Shi L."/>
            <person name="Shih D."/>
            <person name="Sparrow T."/>
            <person name="Spaulding J."/>
            <person name="Stalker J."/>
            <person name="Stange-Thomann N."/>
            <person name="Stavropoulos S."/>
            <person name="Stone C."/>
            <person name="Strader C."/>
            <person name="Tesfaye S."/>
            <person name="Thomson T."/>
            <person name="Thoulutsang Y."/>
            <person name="Thoulutsang D."/>
            <person name="Topham K."/>
            <person name="Topping I."/>
            <person name="Tsamla T."/>
            <person name="Vassiliev H."/>
            <person name="Vo A."/>
            <person name="Wangchuk T."/>
            <person name="Wangdi T."/>
            <person name="Weiand M."/>
            <person name="Wilkinson J."/>
            <person name="Wilson A."/>
            <person name="Yadav S."/>
            <person name="Young G."/>
            <person name="Yu Q."/>
            <person name="Zembek L."/>
            <person name="Zhong D."/>
            <person name="Zimmer A."/>
            <person name="Zwirko Z."/>
            <person name="Jaffe D.B."/>
            <person name="Alvarez P."/>
            <person name="Brockman W."/>
            <person name="Butler J."/>
            <person name="Chin C."/>
            <person name="Gnerre S."/>
            <person name="Grabherr M."/>
            <person name="Kleber M."/>
            <person name="Mauceli E."/>
            <person name="MacCallum I."/>
        </authorList>
    </citation>
    <scope>NUCLEOTIDE SEQUENCE [LARGE SCALE GENOMIC DNA]</scope>
    <source>
        <strain evidence="3">Rob3c / Tucson 14021-0248.25</strain>
    </source>
</reference>
<protein>
    <submittedName>
        <fullName evidence="2">GM20596</fullName>
    </submittedName>
</protein>
<accession>B4HT08</accession>
<proteinExistence type="predicted"/>
<keyword evidence="3" id="KW-1185">Reference proteome</keyword>
<dbReference type="PhylomeDB" id="B4HT08"/>
<dbReference type="PANTHER" id="PTHR13162:SF8">
    <property type="entry name" value="CCR4-NOT TRANSCRIPTION COMPLEX SUBUNIT 1"/>
    <property type="match status" value="1"/>
</dbReference>
<dbReference type="PANTHER" id="PTHR13162">
    <property type="entry name" value="CCR4-NOT TRANSCRIPTION COMPLEX"/>
    <property type="match status" value="1"/>
</dbReference>
<evidence type="ECO:0000313" key="3">
    <source>
        <dbReference type="Proteomes" id="UP000001292"/>
    </source>
</evidence>
<dbReference type="GO" id="GO:0000932">
    <property type="term" value="C:P-body"/>
    <property type="evidence" value="ECO:0007669"/>
    <property type="project" value="TreeGrafter"/>
</dbReference>
<gene>
    <name evidence="2" type="primary">Dsec\GM20596</name>
    <name evidence="2" type="ORF">Dsec_GM20596</name>
</gene>
<dbReference type="GO" id="GO:0017148">
    <property type="term" value="P:negative regulation of translation"/>
    <property type="evidence" value="ECO:0007669"/>
    <property type="project" value="InterPro"/>
</dbReference>
<dbReference type="InterPro" id="IPR040398">
    <property type="entry name" value="Not1"/>
</dbReference>
<dbReference type="GO" id="GO:0000288">
    <property type="term" value="P:nuclear-transcribed mRNA catabolic process, deadenylation-dependent decay"/>
    <property type="evidence" value="ECO:0007669"/>
    <property type="project" value="TreeGrafter"/>
</dbReference>
<dbReference type="EMBL" id="CH480816">
    <property type="protein sequence ID" value="EDW47118.1"/>
    <property type="molecule type" value="Genomic_DNA"/>
</dbReference>
<dbReference type="STRING" id="7238.B4HT08"/>
<evidence type="ECO:0000313" key="2">
    <source>
        <dbReference type="EMBL" id="EDW47118.1"/>
    </source>
</evidence>
<dbReference type="GO" id="GO:0030015">
    <property type="term" value="C:CCR4-NOT core complex"/>
    <property type="evidence" value="ECO:0007669"/>
    <property type="project" value="InterPro"/>
</dbReference>
<dbReference type="InterPro" id="IPR055104">
    <property type="entry name" value="CNOT1_1st"/>
</dbReference>
<dbReference type="OMA" id="FTNQVCA"/>
<dbReference type="HOGENOM" id="CLU_925225_0_0_1"/>
<sequence>MNVESQLKTPLTHIRNLVKHVNKRNFNESSEQITQFVKEHGLEADRSSLRHLFSVINFSDLVPSVTVQLQAKLLGIQLERQLHSSSFVSNICYAFDQFFASNQKSLKPVAVADLVGQVARLTGINKVCECVFALALTHSSYLELKHSARNNLKGSLSELIDSYLGNKGTGPADSGLREISFDLLQYLLCCLSEYVQPQVEAQFLVKLREEFPRQAVPLVLAPFLYGSTTATIAGAGASETDAEAEATTNSNSSSFEADALNEVGIEDIYDHLSEIIFTNQVRKPLIEKENSLM</sequence>